<feature type="active site" description="Proton acceptor" evidence="5">
    <location>
        <position position="258"/>
    </location>
</feature>
<comment type="cofactor">
    <cofactor evidence="6">
        <name>Mg(2+)</name>
        <dbReference type="ChEBI" id="CHEBI:18420"/>
    </cofactor>
    <cofactor evidence="6">
        <name>Mn(2+)</name>
        <dbReference type="ChEBI" id="CHEBI:29035"/>
    </cofactor>
    <text evidence="6">Probably binds two magnesium or manganese ions per subunit.</text>
</comment>
<dbReference type="GO" id="GO:0003677">
    <property type="term" value="F:DNA binding"/>
    <property type="evidence" value="ECO:0007669"/>
    <property type="project" value="InterPro"/>
</dbReference>
<feature type="binding site" evidence="6">
    <location>
        <position position="152"/>
    </location>
    <ligand>
        <name>Mg(2+)</name>
        <dbReference type="ChEBI" id="CHEBI:18420"/>
        <label>1</label>
    </ligand>
</feature>
<dbReference type="eggNOG" id="COG0708">
    <property type="taxonomic scope" value="Bacteria"/>
</dbReference>
<dbReference type="Gene3D" id="3.60.10.10">
    <property type="entry name" value="Endonuclease/exonuclease/phosphatase"/>
    <property type="match status" value="1"/>
</dbReference>
<dbReference type="PANTHER" id="PTHR43250:SF2">
    <property type="entry name" value="EXODEOXYRIBONUCLEASE III"/>
    <property type="match status" value="1"/>
</dbReference>
<dbReference type="InterPro" id="IPR037493">
    <property type="entry name" value="ExoIII-like"/>
</dbReference>
<dbReference type="PROSITE" id="PS51435">
    <property type="entry name" value="AP_NUCLEASE_F1_4"/>
    <property type="match status" value="1"/>
</dbReference>
<keyword evidence="4 6" id="KW-0460">Magnesium</keyword>
<feature type="binding site" evidence="6">
    <location>
        <position position="258"/>
    </location>
    <ligand>
        <name>Mg(2+)</name>
        <dbReference type="ChEBI" id="CHEBI:18420"/>
        <label>1</label>
    </ligand>
</feature>
<dbReference type="InterPro" id="IPR005135">
    <property type="entry name" value="Endo/exonuclease/phosphatase"/>
</dbReference>
<feature type="active site" evidence="5">
    <location>
        <position position="109"/>
    </location>
</feature>
<keyword evidence="2 6" id="KW-0479">Metal-binding</keyword>
<comment type="similarity">
    <text evidence="1">Belongs to the DNA repair enzymes AP/ExoA family.</text>
</comment>
<evidence type="ECO:0000313" key="10">
    <source>
        <dbReference type="Proteomes" id="UP000027446"/>
    </source>
</evidence>
<feature type="site" description="Transition state stabilizer" evidence="7">
    <location>
        <position position="154"/>
    </location>
</feature>
<feature type="active site" description="Proton donor/acceptor" evidence="5">
    <location>
        <position position="152"/>
    </location>
</feature>
<feature type="site" description="Interaction with DNA substrate" evidence="7">
    <location>
        <position position="258"/>
    </location>
</feature>
<proteinExistence type="inferred from homology"/>
<reference evidence="9 10" key="1">
    <citation type="journal article" date="2014" name="Antonie Van Leeuwenhoek">
        <title>Hyphomonas beringensis sp. nov. and Hyphomonas chukchiensis sp. nov., isolated from surface seawater of the Bering Sea and Chukchi Sea.</title>
        <authorList>
            <person name="Li C."/>
            <person name="Lai Q."/>
            <person name="Li G."/>
            <person name="Dong C."/>
            <person name="Wang J."/>
            <person name="Liao Y."/>
            <person name="Shao Z."/>
        </authorList>
    </citation>
    <scope>NUCLEOTIDE SEQUENCE [LARGE SCALE GENOMIC DNA]</scope>
    <source>
        <strain evidence="9 10">MHS-3</strain>
    </source>
</reference>
<protein>
    <submittedName>
        <fullName evidence="9">Exodeoxyribonuclease III</fullName>
    </submittedName>
</protein>
<feature type="binding site" evidence="6">
    <location>
        <position position="38"/>
    </location>
    <ligand>
        <name>Mg(2+)</name>
        <dbReference type="ChEBI" id="CHEBI:18420"/>
        <label>1</label>
    </ligand>
</feature>
<dbReference type="NCBIfam" id="TIGR00633">
    <property type="entry name" value="xth"/>
    <property type="match status" value="1"/>
</dbReference>
<comment type="caution">
    <text evidence="9">The sequence shown here is derived from an EMBL/GenBank/DDBJ whole genome shotgun (WGS) entry which is preliminary data.</text>
</comment>
<dbReference type="InterPro" id="IPR004808">
    <property type="entry name" value="AP_endonuc_1"/>
</dbReference>
<name>A0A069E4A1_9PROT</name>
<dbReference type="Proteomes" id="UP000027446">
    <property type="component" value="Unassembled WGS sequence"/>
</dbReference>
<gene>
    <name evidence="9" type="ORF">HAD_04400</name>
</gene>
<organism evidence="9 10">
    <name type="scientific">Hyphomonas adhaerens MHS-3</name>
    <dbReference type="NCBI Taxonomy" id="1280949"/>
    <lineage>
        <taxon>Bacteria</taxon>
        <taxon>Pseudomonadati</taxon>
        <taxon>Pseudomonadota</taxon>
        <taxon>Alphaproteobacteria</taxon>
        <taxon>Hyphomonadales</taxon>
        <taxon>Hyphomonadaceae</taxon>
        <taxon>Hyphomonas</taxon>
    </lineage>
</organism>
<feature type="binding site" evidence="6">
    <location>
        <position position="257"/>
    </location>
    <ligand>
        <name>Mg(2+)</name>
        <dbReference type="ChEBI" id="CHEBI:18420"/>
        <label>1</label>
    </ligand>
</feature>
<evidence type="ECO:0000256" key="5">
    <source>
        <dbReference type="PIRSR" id="PIRSR604808-1"/>
    </source>
</evidence>
<dbReference type="GO" id="GO:0008311">
    <property type="term" value="F:double-stranded DNA 3'-5' DNA exonuclease activity"/>
    <property type="evidence" value="ECO:0007669"/>
    <property type="project" value="InterPro"/>
</dbReference>
<dbReference type="PANTHER" id="PTHR43250">
    <property type="entry name" value="EXODEOXYRIBONUCLEASE III"/>
    <property type="match status" value="1"/>
</dbReference>
<dbReference type="SUPFAM" id="SSF56219">
    <property type="entry name" value="DNase I-like"/>
    <property type="match status" value="1"/>
</dbReference>
<dbReference type="CDD" id="cd09086">
    <property type="entry name" value="ExoIII-like_AP-endo"/>
    <property type="match status" value="1"/>
</dbReference>
<keyword evidence="6" id="KW-0464">Manganese</keyword>
<evidence type="ECO:0000256" key="1">
    <source>
        <dbReference type="ARBA" id="ARBA00007092"/>
    </source>
</evidence>
<dbReference type="GO" id="GO:0004519">
    <property type="term" value="F:endonuclease activity"/>
    <property type="evidence" value="ECO:0007669"/>
    <property type="project" value="InterPro"/>
</dbReference>
<sequence length="268" mass="30088">MPKPLKIVSWNINSVRLRAPNIAAFVEEQKPDVICLQETKCQDGEFPEKAFNEMGLKHLVLNGQKGGHHGVAIASRLPIERIDAPDLCREGHSRVIAAKVAGIEIHNIYLPAGGDVPDPDKNEKFAHKLDFLERLGPAYKKQSKTPRILVGDLNVAPHANDVWSHKQLLKIVSHTPGETERLEASRKQAKFEDIARLAVPDEQKLYTWWSYRAKDWAASNRGRRLDHIWVNQAGLPDTLVDSYKIHLGWRGGWKPSDHAPVSVQIKAG</sequence>
<evidence type="ECO:0000256" key="3">
    <source>
        <dbReference type="ARBA" id="ARBA00022801"/>
    </source>
</evidence>
<dbReference type="GO" id="GO:0046872">
    <property type="term" value="F:metal ion binding"/>
    <property type="evidence" value="ECO:0007669"/>
    <property type="project" value="UniProtKB-KW"/>
</dbReference>
<dbReference type="PATRIC" id="fig|1280949.3.peg.899"/>
<evidence type="ECO:0000256" key="4">
    <source>
        <dbReference type="ARBA" id="ARBA00022842"/>
    </source>
</evidence>
<accession>A0A069E4A1</accession>
<keyword evidence="3" id="KW-0378">Hydrolase</keyword>
<evidence type="ECO:0000259" key="8">
    <source>
        <dbReference type="Pfam" id="PF03372"/>
    </source>
</evidence>
<dbReference type="OrthoDB" id="9803914at2"/>
<evidence type="ECO:0000313" key="9">
    <source>
        <dbReference type="EMBL" id="KCZ84893.1"/>
    </source>
</evidence>
<dbReference type="PROSITE" id="PS00726">
    <property type="entry name" value="AP_NUCLEASE_F1_1"/>
    <property type="match status" value="1"/>
</dbReference>
<dbReference type="AlphaFoldDB" id="A0A069E4A1"/>
<dbReference type="InterPro" id="IPR020847">
    <property type="entry name" value="AP_endonuclease_F1_BS"/>
</dbReference>
<feature type="binding site" evidence="6">
    <location>
        <position position="11"/>
    </location>
    <ligand>
        <name>Mg(2+)</name>
        <dbReference type="ChEBI" id="CHEBI:18420"/>
        <label>1</label>
    </ligand>
</feature>
<dbReference type="STRING" id="1280949.HAD_04400"/>
<dbReference type="GO" id="GO:0006281">
    <property type="term" value="P:DNA repair"/>
    <property type="evidence" value="ECO:0007669"/>
    <property type="project" value="InterPro"/>
</dbReference>
<dbReference type="EMBL" id="ARYH01000001">
    <property type="protein sequence ID" value="KCZ84893.1"/>
    <property type="molecule type" value="Genomic_DNA"/>
</dbReference>
<evidence type="ECO:0000256" key="2">
    <source>
        <dbReference type="ARBA" id="ARBA00022723"/>
    </source>
</evidence>
<evidence type="ECO:0000256" key="6">
    <source>
        <dbReference type="PIRSR" id="PIRSR604808-2"/>
    </source>
</evidence>
<dbReference type="RefSeq" id="WP_035569645.1">
    <property type="nucleotide sequence ID" value="NZ_ARYH01000001.1"/>
</dbReference>
<dbReference type="Pfam" id="PF03372">
    <property type="entry name" value="Exo_endo_phos"/>
    <property type="match status" value="1"/>
</dbReference>
<dbReference type="InterPro" id="IPR036691">
    <property type="entry name" value="Endo/exonu/phosph_ase_sf"/>
</dbReference>
<feature type="site" description="Important for catalytic activity" evidence="7">
    <location>
        <position position="226"/>
    </location>
</feature>
<keyword evidence="10" id="KW-1185">Reference proteome</keyword>
<feature type="binding site" evidence="6">
    <location>
        <position position="154"/>
    </location>
    <ligand>
        <name>Mg(2+)</name>
        <dbReference type="ChEBI" id="CHEBI:18420"/>
        <label>1</label>
    </ligand>
</feature>
<feature type="domain" description="Endonuclease/exonuclease/phosphatase" evidence="8">
    <location>
        <begin position="8"/>
        <end position="258"/>
    </location>
</feature>
<evidence type="ECO:0000256" key="7">
    <source>
        <dbReference type="PIRSR" id="PIRSR604808-3"/>
    </source>
</evidence>